<dbReference type="InterPro" id="IPR021147">
    <property type="entry name" value="DUF697"/>
</dbReference>
<evidence type="ECO:0000256" key="6">
    <source>
        <dbReference type="ARBA" id="ARBA00022989"/>
    </source>
</evidence>
<dbReference type="InterPro" id="IPR006507">
    <property type="entry name" value="UPF0283"/>
</dbReference>
<dbReference type="NCBIfam" id="TIGR01620">
    <property type="entry name" value="hyp_HI0043"/>
    <property type="match status" value="1"/>
</dbReference>
<protein>
    <submittedName>
        <fullName evidence="10">TIGR01620 family protein</fullName>
    </submittedName>
</protein>
<feature type="transmembrane region" description="Helical" evidence="9">
    <location>
        <begin position="264"/>
        <end position="286"/>
    </location>
</feature>
<evidence type="ECO:0000313" key="11">
    <source>
        <dbReference type="Proteomes" id="UP001170481"/>
    </source>
</evidence>
<evidence type="ECO:0000256" key="7">
    <source>
        <dbReference type="ARBA" id="ARBA00023136"/>
    </source>
</evidence>
<feature type="compositionally biased region" description="Low complexity" evidence="8">
    <location>
        <begin position="35"/>
        <end position="44"/>
    </location>
</feature>
<comment type="similarity">
    <text evidence="2">Belongs to the UPF0283 family.</text>
</comment>
<comment type="subcellular location">
    <subcellularLocation>
        <location evidence="1">Cell inner membrane</location>
        <topology evidence="1">Multi-pass membrane protein</topology>
    </subcellularLocation>
</comment>
<dbReference type="GO" id="GO:0005886">
    <property type="term" value="C:plasma membrane"/>
    <property type="evidence" value="ECO:0007669"/>
    <property type="project" value="UniProtKB-SubCell"/>
</dbReference>
<evidence type="ECO:0000256" key="5">
    <source>
        <dbReference type="ARBA" id="ARBA00022692"/>
    </source>
</evidence>
<dbReference type="Proteomes" id="UP001170481">
    <property type="component" value="Unassembled WGS sequence"/>
</dbReference>
<gene>
    <name evidence="10" type="ORF">Q4535_10835</name>
</gene>
<dbReference type="RefSeq" id="WP_303594200.1">
    <property type="nucleotide sequence ID" value="NZ_JAUORK010000013.1"/>
</dbReference>
<keyword evidence="6 9" id="KW-1133">Transmembrane helix</keyword>
<accession>A0AAP4TZK5</accession>
<evidence type="ECO:0000256" key="2">
    <source>
        <dbReference type="ARBA" id="ARBA00008255"/>
    </source>
</evidence>
<evidence type="ECO:0000256" key="8">
    <source>
        <dbReference type="SAM" id="MobiDB-lite"/>
    </source>
</evidence>
<name>A0AAP4TZK5_9GAMM</name>
<evidence type="ECO:0000256" key="4">
    <source>
        <dbReference type="ARBA" id="ARBA00022519"/>
    </source>
</evidence>
<feature type="region of interest" description="Disordered" evidence="8">
    <location>
        <begin position="175"/>
        <end position="200"/>
    </location>
</feature>
<proteinExistence type="inferred from homology"/>
<feature type="region of interest" description="Disordered" evidence="8">
    <location>
        <begin position="1"/>
        <end position="77"/>
    </location>
</feature>
<evidence type="ECO:0000313" key="10">
    <source>
        <dbReference type="EMBL" id="MDO6672610.1"/>
    </source>
</evidence>
<sequence>MTTESRHPRPGKRFTSPDSAQADAASTTYAERPTESASESAAEALRGARHFSPEMESQPLAAAEPEPATPGLDATLSARPRHRGLKWLLLGTLTLGGVEAGHALYQAAMGGDLIAGAWGLLGLGAIGLGARALGKELFRLRHLRKHVALRAELEEHQQDDFGQESFGQRGFGQKSFGQRGDALSTPDEDAGKAGGKADNQQEDLLEQLRRQMKLGDDDAGVRAWRAACEAHHSPSERRELFAFHVLGPRDREARRLISRMSGETAVMVAVSPLTWVDMSLVAWRGLRMMERLSRLYGLELGYASRLRLFKEVLASMAFAGASELAAEASMDLLSMNLAGRLSTKAGQGLGSGLMNARLGLRAMRLLRPIPFHAEEVPRIGELRAELFSRMRKADKGEDDAS</sequence>
<keyword evidence="7 9" id="KW-0472">Membrane</keyword>
<evidence type="ECO:0000256" key="9">
    <source>
        <dbReference type="SAM" id="Phobius"/>
    </source>
</evidence>
<reference evidence="10" key="1">
    <citation type="submission" date="2023-07" db="EMBL/GenBank/DDBJ databases">
        <title>Genome content predicts the carbon catabolic preferences of heterotrophic bacteria.</title>
        <authorList>
            <person name="Gralka M."/>
        </authorList>
    </citation>
    <scope>NUCLEOTIDE SEQUENCE</scope>
    <source>
        <strain evidence="10">C2R13</strain>
    </source>
</reference>
<evidence type="ECO:0000256" key="1">
    <source>
        <dbReference type="ARBA" id="ARBA00004429"/>
    </source>
</evidence>
<feature type="compositionally biased region" description="Low complexity" evidence="8">
    <location>
        <begin position="59"/>
        <end position="70"/>
    </location>
</feature>
<feature type="compositionally biased region" description="Polar residues" evidence="8">
    <location>
        <begin position="16"/>
        <end position="29"/>
    </location>
</feature>
<dbReference type="PANTHER" id="PTHR39342">
    <property type="entry name" value="UPF0283 MEMBRANE PROTEIN YCJF"/>
    <property type="match status" value="1"/>
</dbReference>
<dbReference type="PANTHER" id="PTHR39342:SF1">
    <property type="entry name" value="UPF0283 MEMBRANE PROTEIN YCJF"/>
    <property type="match status" value="1"/>
</dbReference>
<organism evidence="10 11">
    <name type="scientific">Cobetia amphilecti</name>
    <dbReference type="NCBI Taxonomy" id="1055104"/>
    <lineage>
        <taxon>Bacteria</taxon>
        <taxon>Pseudomonadati</taxon>
        <taxon>Pseudomonadota</taxon>
        <taxon>Gammaproteobacteria</taxon>
        <taxon>Oceanospirillales</taxon>
        <taxon>Halomonadaceae</taxon>
        <taxon>Cobetia</taxon>
    </lineage>
</organism>
<keyword evidence="3" id="KW-1003">Cell membrane</keyword>
<dbReference type="AlphaFoldDB" id="A0AAP4TZK5"/>
<comment type="caution">
    <text evidence="10">The sequence shown here is derived from an EMBL/GenBank/DDBJ whole genome shotgun (WGS) entry which is preliminary data.</text>
</comment>
<keyword evidence="5 9" id="KW-0812">Transmembrane</keyword>
<feature type="transmembrane region" description="Helical" evidence="9">
    <location>
        <begin position="113"/>
        <end position="134"/>
    </location>
</feature>
<dbReference type="Pfam" id="PF05128">
    <property type="entry name" value="DUF697"/>
    <property type="match status" value="1"/>
</dbReference>
<feature type="transmembrane region" description="Helical" evidence="9">
    <location>
        <begin position="87"/>
        <end position="107"/>
    </location>
</feature>
<keyword evidence="4" id="KW-0997">Cell inner membrane</keyword>
<dbReference type="EMBL" id="JAUORK010000013">
    <property type="protein sequence ID" value="MDO6672610.1"/>
    <property type="molecule type" value="Genomic_DNA"/>
</dbReference>
<evidence type="ECO:0000256" key="3">
    <source>
        <dbReference type="ARBA" id="ARBA00022475"/>
    </source>
</evidence>